<dbReference type="GO" id="GO:0005829">
    <property type="term" value="C:cytosol"/>
    <property type="evidence" value="ECO:0007669"/>
    <property type="project" value="TreeGrafter"/>
</dbReference>
<dbReference type="InterPro" id="IPR045076">
    <property type="entry name" value="MutS"/>
</dbReference>
<dbReference type="GO" id="GO:0140664">
    <property type="term" value="F:ATP-dependent DNA damage sensor activity"/>
    <property type="evidence" value="ECO:0007669"/>
    <property type="project" value="InterPro"/>
</dbReference>
<accession>A0AB73T4S9</accession>
<sequence>MSTEMTILFIVVLGFLAFAAACIYSNYKYRKRMEKKIKRAWGARPDREYDYEEFDAISHFFNLRKKEGFYIDDITWNDLEMDNIFMLMNNTWSCVGESYLYNMLRTPEYSPEELKRRDDLVEYFLKHDKERSDLQYAFARIGKTGRTSIFDYVYNLAGLERRSNLKNYICIAALAASVAFTFVMPQYGVLLIIASLCYGWSTYYSEKRKVEPYIMSCSAVVLMMDAAAKLEKIKTPEMSEYIKSMAEARRKLSRFKRNSFFFIAGGSGDAGGGLEKVLIDYINYTFRVDLIQFNTLIVELKANLDAFEQLTDSMGMLESAMAIASFRLQYPQYCKPVLVNTRKAYLQAENVYHPMIDEPVKNSISVDRGVLLTGSNASGKSTFLKTVAINAVLAQTVYTCMADSYEGCYYQIYTSMALRDDLISQESYYIVEIKSLKRILDHVGDEIPLLCFVDEVLRGTNTVERIAASSQILKSMARRNIMCFAATHDIELTSILESDYNNYHFQEEVKEDDILFNYRLYEGRATSRNAIKLLGIIGYSPDIIKKAEHSAEQFVETGEWSL</sequence>
<evidence type="ECO:0000256" key="3">
    <source>
        <dbReference type="ARBA" id="ARBA00023125"/>
    </source>
</evidence>
<dbReference type="InterPro" id="IPR036187">
    <property type="entry name" value="DNA_mismatch_repair_MutS_sf"/>
</dbReference>
<dbReference type="SMART" id="SM00534">
    <property type="entry name" value="MUTSac"/>
    <property type="match status" value="1"/>
</dbReference>
<dbReference type="RefSeq" id="WP_187374280.1">
    <property type="nucleotide sequence ID" value="NZ_CABJAT010000005.1"/>
</dbReference>
<keyword evidence="4" id="KW-0472">Membrane</keyword>
<evidence type="ECO:0000256" key="1">
    <source>
        <dbReference type="ARBA" id="ARBA00022741"/>
    </source>
</evidence>
<keyword evidence="3" id="KW-0238">DNA-binding</keyword>
<dbReference type="InterPro" id="IPR027417">
    <property type="entry name" value="P-loop_NTPase"/>
</dbReference>
<feature type="domain" description="DNA mismatch repair proteins mutS family" evidence="5">
    <location>
        <begin position="367"/>
        <end position="552"/>
    </location>
</feature>
<dbReference type="PANTHER" id="PTHR11361:SF152">
    <property type="entry name" value="DNA MISMATCH REPAIR PROTEIN"/>
    <property type="match status" value="1"/>
</dbReference>
<evidence type="ECO:0000256" key="2">
    <source>
        <dbReference type="ARBA" id="ARBA00022840"/>
    </source>
</evidence>
<keyword evidence="4" id="KW-1133">Transmembrane helix</keyword>
<feature type="transmembrane region" description="Helical" evidence="4">
    <location>
        <begin position="168"/>
        <end position="201"/>
    </location>
</feature>
<keyword evidence="2" id="KW-0067">ATP-binding</keyword>
<reference evidence="6 7" key="1">
    <citation type="submission" date="2018-05" db="EMBL/GenBank/DDBJ databases">
        <authorList>
            <person name="Goeker M."/>
            <person name="Huntemann M."/>
            <person name="Clum A."/>
            <person name="Pillay M."/>
            <person name="Palaniappan K."/>
            <person name="Varghese N."/>
            <person name="Mikhailova N."/>
            <person name="Stamatis D."/>
            <person name="Reddy T."/>
            <person name="Daum C."/>
            <person name="Shapiro N."/>
            <person name="Ivanova N."/>
            <person name="Kyrpides N."/>
            <person name="Woyke T."/>
        </authorList>
    </citation>
    <scope>NUCLEOTIDE SEQUENCE [LARGE SCALE GENOMIC DNA]</scope>
    <source>
        <strain evidence="6 7">DSM 26524</strain>
    </source>
</reference>
<organism evidence="6 7">
    <name type="scientific">Murimonas intestini</name>
    <dbReference type="NCBI Taxonomy" id="1337051"/>
    <lineage>
        <taxon>Bacteria</taxon>
        <taxon>Bacillati</taxon>
        <taxon>Bacillota</taxon>
        <taxon>Clostridia</taxon>
        <taxon>Lachnospirales</taxon>
        <taxon>Lachnospiraceae</taxon>
        <taxon>Murimonas</taxon>
    </lineage>
</organism>
<dbReference type="Pfam" id="PF00488">
    <property type="entry name" value="MutS_V"/>
    <property type="match status" value="1"/>
</dbReference>
<proteinExistence type="predicted"/>
<feature type="transmembrane region" description="Helical" evidence="4">
    <location>
        <begin position="6"/>
        <end position="27"/>
    </location>
</feature>
<dbReference type="GO" id="GO:0006298">
    <property type="term" value="P:mismatch repair"/>
    <property type="evidence" value="ECO:0007669"/>
    <property type="project" value="InterPro"/>
</dbReference>
<dbReference type="Gene3D" id="1.10.1420.10">
    <property type="match status" value="1"/>
</dbReference>
<dbReference type="AlphaFoldDB" id="A0AB73T4S9"/>
<dbReference type="SUPFAM" id="SSF52540">
    <property type="entry name" value="P-loop containing nucleoside triphosphate hydrolases"/>
    <property type="match status" value="1"/>
</dbReference>
<dbReference type="GO" id="GO:0030983">
    <property type="term" value="F:mismatched DNA binding"/>
    <property type="evidence" value="ECO:0007669"/>
    <property type="project" value="InterPro"/>
</dbReference>
<keyword evidence="7" id="KW-1185">Reference proteome</keyword>
<keyword evidence="4" id="KW-0812">Transmembrane</keyword>
<evidence type="ECO:0000313" key="6">
    <source>
        <dbReference type="EMBL" id="PWJ76097.1"/>
    </source>
</evidence>
<evidence type="ECO:0000313" key="7">
    <source>
        <dbReference type="Proteomes" id="UP000245412"/>
    </source>
</evidence>
<protein>
    <submittedName>
        <fullName evidence="6">MutS-like protein</fullName>
    </submittedName>
</protein>
<dbReference type="InterPro" id="IPR000432">
    <property type="entry name" value="DNA_mismatch_repair_MutS_C"/>
</dbReference>
<dbReference type="EMBL" id="QGGY01000005">
    <property type="protein sequence ID" value="PWJ76097.1"/>
    <property type="molecule type" value="Genomic_DNA"/>
</dbReference>
<dbReference type="PANTHER" id="PTHR11361">
    <property type="entry name" value="DNA MISMATCH REPAIR PROTEIN MUTS FAMILY MEMBER"/>
    <property type="match status" value="1"/>
</dbReference>
<evidence type="ECO:0000259" key="5">
    <source>
        <dbReference type="SMART" id="SM00534"/>
    </source>
</evidence>
<comment type="caution">
    <text evidence="6">The sequence shown here is derived from an EMBL/GenBank/DDBJ whole genome shotgun (WGS) entry which is preliminary data.</text>
</comment>
<name>A0AB73T4S9_9FIRM</name>
<dbReference type="SUPFAM" id="SSF48334">
    <property type="entry name" value="DNA repair protein MutS, domain III"/>
    <property type="match status" value="1"/>
</dbReference>
<dbReference type="GO" id="GO:0005524">
    <property type="term" value="F:ATP binding"/>
    <property type="evidence" value="ECO:0007669"/>
    <property type="project" value="UniProtKB-KW"/>
</dbReference>
<gene>
    <name evidence="6" type="ORF">C7383_105131</name>
</gene>
<keyword evidence="1" id="KW-0547">Nucleotide-binding</keyword>
<evidence type="ECO:0000256" key="4">
    <source>
        <dbReference type="SAM" id="Phobius"/>
    </source>
</evidence>
<dbReference type="Gene3D" id="3.40.50.300">
    <property type="entry name" value="P-loop containing nucleotide triphosphate hydrolases"/>
    <property type="match status" value="1"/>
</dbReference>
<dbReference type="Proteomes" id="UP000245412">
    <property type="component" value="Unassembled WGS sequence"/>
</dbReference>